<sequence length="125" mass="14279">MNSRVIEASYKVINQFQTVFMPNCFIDGHVRALNILIEDATTCKFEDVGIAFDSAKTYDYVNKDYICSALERYGLPAVFIADINRLFFNTRIVVNMNGFLTPDVRQHRGLRQSDAISPILFGTMR</sequence>
<reference evidence="1 2" key="1">
    <citation type="submission" date="2014-09" db="EMBL/GenBank/DDBJ databases">
        <authorList>
            <person name="Ellenberger Sabrina"/>
        </authorList>
    </citation>
    <scope>NUCLEOTIDE SEQUENCE [LARGE SCALE GENOMIC DNA]</scope>
    <source>
        <strain evidence="1 2">CBS 412.66</strain>
    </source>
</reference>
<dbReference type="OrthoDB" id="2286689at2759"/>
<protein>
    <submittedName>
        <fullName evidence="1">Uncharacterized protein</fullName>
    </submittedName>
</protein>
<name>A0A0B7NGL6_9FUNG</name>
<dbReference type="STRING" id="35722.A0A0B7NGL6"/>
<dbReference type="EMBL" id="LN733219">
    <property type="protein sequence ID" value="CEP16557.1"/>
    <property type="molecule type" value="Genomic_DNA"/>
</dbReference>
<proteinExistence type="predicted"/>
<keyword evidence="2" id="KW-1185">Reference proteome</keyword>
<evidence type="ECO:0000313" key="2">
    <source>
        <dbReference type="Proteomes" id="UP000054107"/>
    </source>
</evidence>
<organism evidence="1 2">
    <name type="scientific">Parasitella parasitica</name>
    <dbReference type="NCBI Taxonomy" id="35722"/>
    <lineage>
        <taxon>Eukaryota</taxon>
        <taxon>Fungi</taxon>
        <taxon>Fungi incertae sedis</taxon>
        <taxon>Mucoromycota</taxon>
        <taxon>Mucoromycotina</taxon>
        <taxon>Mucoromycetes</taxon>
        <taxon>Mucorales</taxon>
        <taxon>Mucorineae</taxon>
        <taxon>Mucoraceae</taxon>
        <taxon>Parasitella</taxon>
    </lineage>
</organism>
<evidence type="ECO:0000313" key="1">
    <source>
        <dbReference type="EMBL" id="CEP16557.1"/>
    </source>
</evidence>
<accession>A0A0B7NGL6</accession>
<gene>
    <name evidence="1" type="primary">PARPA_10829.1 scaffold 41979</name>
</gene>
<dbReference type="AlphaFoldDB" id="A0A0B7NGL6"/>
<dbReference type="Proteomes" id="UP000054107">
    <property type="component" value="Unassembled WGS sequence"/>
</dbReference>
<dbReference type="PANTHER" id="PTHR31635:SF196">
    <property type="entry name" value="REVERSE TRANSCRIPTASE DOMAIN-CONTAINING PROTEIN-RELATED"/>
    <property type="match status" value="1"/>
</dbReference>
<dbReference type="PANTHER" id="PTHR31635">
    <property type="entry name" value="REVERSE TRANSCRIPTASE DOMAIN-CONTAINING PROTEIN-RELATED"/>
    <property type="match status" value="1"/>
</dbReference>